<keyword evidence="5" id="KW-0812">Transmembrane</keyword>
<dbReference type="Pfam" id="PF02264">
    <property type="entry name" value="LamB"/>
    <property type="match status" value="1"/>
</dbReference>
<evidence type="ECO:0000256" key="7">
    <source>
        <dbReference type="ARBA" id="ARBA00023114"/>
    </source>
</evidence>
<dbReference type="InterPro" id="IPR036998">
    <property type="entry name" value="Porin_LamB_sf"/>
</dbReference>
<dbReference type="GO" id="GO:0015144">
    <property type="term" value="F:carbohydrate transmembrane transporter activity"/>
    <property type="evidence" value="ECO:0007669"/>
    <property type="project" value="TreeGrafter"/>
</dbReference>
<evidence type="ECO:0000313" key="12">
    <source>
        <dbReference type="Proteomes" id="UP000254020"/>
    </source>
</evidence>
<dbReference type="SUPFAM" id="SSF56935">
    <property type="entry name" value="Porins"/>
    <property type="match status" value="1"/>
</dbReference>
<reference evidence="11 12" key="1">
    <citation type="submission" date="2018-06" db="EMBL/GenBank/DDBJ databases">
        <authorList>
            <consortium name="Pathogen Informatics"/>
            <person name="Doyle S."/>
        </authorList>
    </citation>
    <scope>NUCLEOTIDE SEQUENCE [LARGE SCALE GENOMIC DNA]</scope>
    <source>
        <strain evidence="11 12">NCTC9504</strain>
    </source>
</reference>
<dbReference type="GO" id="GO:0015774">
    <property type="term" value="P:polysaccharide transport"/>
    <property type="evidence" value="ECO:0007669"/>
    <property type="project" value="TreeGrafter"/>
</dbReference>
<evidence type="ECO:0000256" key="9">
    <source>
        <dbReference type="ARBA" id="ARBA00023237"/>
    </source>
</evidence>
<feature type="signal peptide" evidence="10">
    <location>
        <begin position="1"/>
        <end position="24"/>
    </location>
</feature>
<feature type="chain" id="PRO_5016945021" evidence="10">
    <location>
        <begin position="25"/>
        <end position="544"/>
    </location>
</feature>
<evidence type="ECO:0000256" key="4">
    <source>
        <dbReference type="ARBA" id="ARBA00022452"/>
    </source>
</evidence>
<organism evidence="11 12">
    <name type="scientific">Klebsiella pneumoniae subsp. pneumoniae</name>
    <dbReference type="NCBI Taxonomy" id="72407"/>
    <lineage>
        <taxon>Bacteria</taxon>
        <taxon>Pseudomonadati</taxon>
        <taxon>Pseudomonadota</taxon>
        <taxon>Gammaproteobacteria</taxon>
        <taxon>Enterobacterales</taxon>
        <taxon>Enterobacteriaceae</taxon>
        <taxon>Klebsiella/Raoultella group</taxon>
        <taxon>Klebsiella</taxon>
        <taxon>Klebsiella pneumoniae complex</taxon>
    </lineage>
</organism>
<evidence type="ECO:0000256" key="3">
    <source>
        <dbReference type="ARBA" id="ARBA00022448"/>
    </source>
</evidence>
<dbReference type="InterPro" id="IPR050286">
    <property type="entry name" value="G_neg_Bact_CarbUptk_Porin"/>
</dbReference>
<evidence type="ECO:0000256" key="2">
    <source>
        <dbReference type="ARBA" id="ARBA00007055"/>
    </source>
</evidence>
<protein>
    <submittedName>
        <fullName evidence="11">Maltoporin</fullName>
    </submittedName>
</protein>
<dbReference type="AlphaFoldDB" id="A0A377YYB2"/>
<name>A0A377YYB2_KLEPN</name>
<dbReference type="EMBL" id="UGMA01000005">
    <property type="protein sequence ID" value="STU56025.1"/>
    <property type="molecule type" value="Genomic_DNA"/>
</dbReference>
<keyword evidence="8" id="KW-0472">Membrane</keyword>
<keyword evidence="4" id="KW-1134">Transmembrane beta strand</keyword>
<evidence type="ECO:0000256" key="6">
    <source>
        <dbReference type="ARBA" id="ARBA00023065"/>
    </source>
</evidence>
<keyword evidence="3" id="KW-0813">Transport</keyword>
<dbReference type="GO" id="GO:0009279">
    <property type="term" value="C:cell outer membrane"/>
    <property type="evidence" value="ECO:0007669"/>
    <property type="project" value="UniProtKB-SubCell"/>
</dbReference>
<evidence type="ECO:0000256" key="10">
    <source>
        <dbReference type="SAM" id="SignalP"/>
    </source>
</evidence>
<gene>
    <name evidence="11" type="primary">lamB_1</name>
    <name evidence="11" type="ORF">NCTC9504_00354</name>
</gene>
<dbReference type="PANTHER" id="PTHR38762:SF1">
    <property type="entry name" value="CRYPTIC OUTER MEMBRANE PORIN BGLH-RELATED"/>
    <property type="match status" value="1"/>
</dbReference>
<sequence length="544" mass="59888">MNTVKKLPLAMAVVAALCPISVMAQEFTQEQIDAIVAKAVDKALADRQAKIDAAANKKVDVITNPETTAASPDMAIPFGLKFSGYARYGAHFQTGDQKYVGVDGSYNGASAIGRLGNESNGGEFQISKAFKSAQGAIWDLNVMFDHWSDEVNLKKAYVGVTNVLESNPNAYIWAGRDFHQRPQQGINDYFWMNHDGQGAGVKNFDIGGVQFDVAAVSQVKSCSPEVMADETNPSRITCTGSSDTGDNGHYALTTKTHNIKAGPIDVEVYANYGFDSKAVDSDARLEAWQGGLVLSHTNDSGVNKVILRYSDNSDNSVYNKTDDLTTVYASFEGSHKFTQQAQIEYLLAFHDYDNGKDNTDNRKNYGAIVRPMYFWNDVHSTWLEAGYQRVDYDQGGDNHGWKLTLSQNIAIGMGPEFRPMLRFYVTGGQVDNEHTAKVNGTQDQQLDSLNVGGCLRRGSDAITLSKERSRLALRLAGLQLVRSIYAGWRHTCLIRPTFLPAGSPQDRQAQRRRAVRPVPWWRHQFFISGLIGGRYAQASSSTAA</sequence>
<keyword evidence="6" id="KW-0406">Ion transport</keyword>
<dbReference type="Proteomes" id="UP000254020">
    <property type="component" value="Unassembled WGS sequence"/>
</dbReference>
<evidence type="ECO:0000256" key="1">
    <source>
        <dbReference type="ARBA" id="ARBA00004571"/>
    </source>
</evidence>
<comment type="similarity">
    <text evidence="2">Belongs to the porin LamB (TC 1.B.3) family.</text>
</comment>
<proteinExistence type="inferred from homology"/>
<comment type="subcellular location">
    <subcellularLocation>
        <location evidence="1">Cell outer membrane</location>
        <topology evidence="1">Multi-pass membrane protein</topology>
    </subcellularLocation>
</comment>
<keyword evidence="9" id="KW-0998">Cell outer membrane</keyword>
<evidence type="ECO:0000313" key="11">
    <source>
        <dbReference type="EMBL" id="STU56025.1"/>
    </source>
</evidence>
<evidence type="ECO:0000256" key="5">
    <source>
        <dbReference type="ARBA" id="ARBA00022692"/>
    </source>
</evidence>
<accession>A0A377YYB2</accession>
<keyword evidence="10" id="KW-0732">Signal</keyword>
<dbReference type="PANTHER" id="PTHR38762">
    <property type="entry name" value="CRYPTIC OUTER MEMBRANE PORIN BGLH-RELATED"/>
    <property type="match status" value="1"/>
</dbReference>
<dbReference type="GO" id="GO:0046930">
    <property type="term" value="C:pore complex"/>
    <property type="evidence" value="ECO:0007669"/>
    <property type="project" value="UniProtKB-KW"/>
</dbReference>
<evidence type="ECO:0000256" key="8">
    <source>
        <dbReference type="ARBA" id="ARBA00023136"/>
    </source>
</evidence>
<dbReference type="GO" id="GO:0015288">
    <property type="term" value="F:porin activity"/>
    <property type="evidence" value="ECO:0007669"/>
    <property type="project" value="UniProtKB-KW"/>
</dbReference>
<dbReference type="InterPro" id="IPR003192">
    <property type="entry name" value="Porin_LamB"/>
</dbReference>
<dbReference type="GO" id="GO:0006811">
    <property type="term" value="P:monoatomic ion transport"/>
    <property type="evidence" value="ECO:0007669"/>
    <property type="project" value="UniProtKB-KW"/>
</dbReference>
<dbReference type="Gene3D" id="2.40.170.10">
    <property type="entry name" value="Porin, LamB type"/>
    <property type="match status" value="1"/>
</dbReference>
<keyword evidence="7" id="KW-0626">Porin</keyword>